<sequence>MLCNTMVSIVHTLLFLIGLAIATEEPLNNAEGTNVSGQKFRIMETGIQYPYEEHLNIRPLPHNHLLTSFEFEMNSEPFFPGDSSLDFDTYDHYTVFPKAIEPLLRRTDVKQLHLRFTRGYWDSEEWGRLPHDGFKSGGSGVELWALIEGSSKEDAFKKWKTLANSLSGSFCASINFIDVSKTNYPVLSFNPQDREEQGIPLFNPTNNLYLMHASLANEPICTENLTPLLKLLPSKGKSGISSLLDGHKLFDSTWHNMAIDVKTKCVDNNHYLNNGECFFEMEANVDVVSHIPSVLARNKNPIPKPLGGEDLYCDLSKPYDGYQCFPSPETTEIQFSLSDLFGKNISGSNDLSFTHSRICVSITDNWLATIKMDEGLFGTDDNCFDLTENRNYDIYMESGSTNEVAQIDDVPIYVSRSLTGYGQDHGGLRTVFSNPTSKPVRLSYYESLPWFMRIYLSTLEMEATSEAHKNLTLNDIVESRYYMPSIDRKRSTQLEFIMTIPANCTISLAYEFDKALLHFTEYPPDANHGFEIESLIITILEPVPYQLRTATLLVYLSTPDFSMPYNVIIISSTIMGLIFGTLYNLITKRMVTMEEAENILATRSIKYKLMMLRQRILSKLGL</sequence>
<evidence type="ECO:0000256" key="2">
    <source>
        <dbReference type="SAM" id="SignalP"/>
    </source>
</evidence>
<evidence type="ECO:0000313" key="4">
    <source>
        <dbReference type="Proteomes" id="UP000644660"/>
    </source>
</evidence>
<protein>
    <submittedName>
        <fullName evidence="3">Similar to Saccharomyces cerevisiae YHR188C GPI16 Transmembrane protein subunit of the glycosylphosphatidylinositol transamidase complex that adds GPIs to newly synthesized proteins</fullName>
    </submittedName>
</protein>
<reference evidence="3 4" key="1">
    <citation type="submission" date="2020-05" db="EMBL/GenBank/DDBJ databases">
        <authorList>
            <person name="Casaregola S."/>
            <person name="Devillers H."/>
            <person name="Grondin C."/>
        </authorList>
    </citation>
    <scope>NUCLEOTIDE SEQUENCE [LARGE SCALE GENOMIC DNA]</scope>
    <source>
        <strain evidence="3 4">CLIB 1767</strain>
    </source>
</reference>
<dbReference type="GO" id="GO:0016255">
    <property type="term" value="P:attachment of GPI anchor to protein"/>
    <property type="evidence" value="ECO:0007669"/>
    <property type="project" value="InterPro"/>
</dbReference>
<comment type="caution">
    <text evidence="3">The sequence shown here is derived from an EMBL/GenBank/DDBJ whole genome shotgun (WGS) entry which is preliminary data.</text>
</comment>
<keyword evidence="1 3" id="KW-0812">Transmembrane</keyword>
<feature type="chain" id="PRO_5034285586" evidence="2">
    <location>
        <begin position="23"/>
        <end position="622"/>
    </location>
</feature>
<dbReference type="Proteomes" id="UP000644660">
    <property type="component" value="Unassembled WGS sequence"/>
</dbReference>
<dbReference type="EMBL" id="CAEFZW010000008">
    <property type="protein sequence ID" value="CAB4256208.1"/>
    <property type="molecule type" value="Genomic_DNA"/>
</dbReference>
<dbReference type="GO" id="GO:0042765">
    <property type="term" value="C:GPI-anchor transamidase complex"/>
    <property type="evidence" value="ECO:0007669"/>
    <property type="project" value="InterPro"/>
</dbReference>
<evidence type="ECO:0000313" key="3">
    <source>
        <dbReference type="EMBL" id="CAB4256208.1"/>
    </source>
</evidence>
<proteinExistence type="predicted"/>
<organism evidence="3 4">
    <name type="scientific">Maudiozyma barnettii</name>
    <dbReference type="NCBI Taxonomy" id="61262"/>
    <lineage>
        <taxon>Eukaryota</taxon>
        <taxon>Fungi</taxon>
        <taxon>Dikarya</taxon>
        <taxon>Ascomycota</taxon>
        <taxon>Saccharomycotina</taxon>
        <taxon>Saccharomycetes</taxon>
        <taxon>Saccharomycetales</taxon>
        <taxon>Saccharomycetaceae</taxon>
        <taxon>Maudiozyma</taxon>
    </lineage>
</organism>
<keyword evidence="1" id="KW-0472">Membrane</keyword>
<evidence type="ECO:0000256" key="1">
    <source>
        <dbReference type="SAM" id="Phobius"/>
    </source>
</evidence>
<feature type="transmembrane region" description="Helical" evidence="1">
    <location>
        <begin position="565"/>
        <end position="586"/>
    </location>
</feature>
<dbReference type="PANTHER" id="PTHR12959">
    <property type="entry name" value="GPI TRANSAMIDASE COMPONENT PIG-T-RELATED"/>
    <property type="match status" value="1"/>
</dbReference>
<dbReference type="Pfam" id="PF04113">
    <property type="entry name" value="Gpi16"/>
    <property type="match status" value="1"/>
</dbReference>
<keyword evidence="1" id="KW-1133">Transmembrane helix</keyword>
<dbReference type="RefSeq" id="XP_041408052.1">
    <property type="nucleotide sequence ID" value="XM_041552118.1"/>
</dbReference>
<name>A0A8H2ZIS6_9SACH</name>
<dbReference type="InterPro" id="IPR007245">
    <property type="entry name" value="PIG-T"/>
</dbReference>
<dbReference type="AlphaFoldDB" id="A0A8H2ZIS6"/>
<gene>
    <name evidence="3" type="ORF">KABA2_08S05698</name>
</gene>
<accession>A0A8H2ZIS6</accession>
<dbReference type="PANTHER" id="PTHR12959:SF11">
    <property type="entry name" value="GPI TRANSAMIDASE COMPONENT PIG-T"/>
    <property type="match status" value="1"/>
</dbReference>
<keyword evidence="2" id="KW-0732">Signal</keyword>
<dbReference type="GeneID" id="64859280"/>
<dbReference type="OrthoDB" id="331263at2759"/>
<keyword evidence="4" id="KW-1185">Reference proteome</keyword>
<feature type="signal peptide" evidence="2">
    <location>
        <begin position="1"/>
        <end position="22"/>
    </location>
</feature>